<dbReference type="AlphaFoldDB" id="A0AAV4RT09"/>
<reference evidence="1 2" key="1">
    <citation type="submission" date="2021-06" db="EMBL/GenBank/DDBJ databases">
        <title>Caerostris darwini draft genome.</title>
        <authorList>
            <person name="Kono N."/>
            <person name="Arakawa K."/>
        </authorList>
    </citation>
    <scope>NUCLEOTIDE SEQUENCE [LARGE SCALE GENOMIC DNA]</scope>
</reference>
<name>A0AAV4RT09_9ARAC</name>
<comment type="caution">
    <text evidence="1">The sequence shown here is derived from an EMBL/GenBank/DDBJ whole genome shotgun (WGS) entry which is preliminary data.</text>
</comment>
<evidence type="ECO:0000313" key="2">
    <source>
        <dbReference type="Proteomes" id="UP001054837"/>
    </source>
</evidence>
<protein>
    <submittedName>
        <fullName evidence="1">Uncharacterized protein</fullName>
    </submittedName>
</protein>
<keyword evidence="2" id="KW-1185">Reference proteome</keyword>
<accession>A0AAV4RT09</accession>
<proteinExistence type="predicted"/>
<gene>
    <name evidence="1" type="ORF">CDAR_521501</name>
</gene>
<dbReference type="Proteomes" id="UP001054837">
    <property type="component" value="Unassembled WGS sequence"/>
</dbReference>
<evidence type="ECO:0000313" key="1">
    <source>
        <dbReference type="EMBL" id="GIY23829.1"/>
    </source>
</evidence>
<organism evidence="1 2">
    <name type="scientific">Caerostris darwini</name>
    <dbReference type="NCBI Taxonomy" id="1538125"/>
    <lineage>
        <taxon>Eukaryota</taxon>
        <taxon>Metazoa</taxon>
        <taxon>Ecdysozoa</taxon>
        <taxon>Arthropoda</taxon>
        <taxon>Chelicerata</taxon>
        <taxon>Arachnida</taxon>
        <taxon>Araneae</taxon>
        <taxon>Araneomorphae</taxon>
        <taxon>Entelegynae</taxon>
        <taxon>Araneoidea</taxon>
        <taxon>Araneidae</taxon>
        <taxon>Caerostris</taxon>
    </lineage>
</organism>
<dbReference type="EMBL" id="BPLQ01006588">
    <property type="protein sequence ID" value="GIY23829.1"/>
    <property type="molecule type" value="Genomic_DNA"/>
</dbReference>
<sequence length="141" mass="15566">MSRKEGIELATINAYVICHNSGKALFIDHLSTPCLENRNTYQTFFGSRVFPAIKAVNVFWEEPLRHSPTQECWKGQKILPPHLPKVTLAGAGEGLVAPQGKEDVTIESQFCWRTCFSKLVKAPSLMTAPLSSQSTGSSRDS</sequence>